<organism evidence="2 3">
    <name type="scientific">Rhodothalassium salexigens DSM 2132</name>
    <dbReference type="NCBI Taxonomy" id="1188247"/>
    <lineage>
        <taxon>Bacteria</taxon>
        <taxon>Pseudomonadati</taxon>
        <taxon>Pseudomonadota</taxon>
        <taxon>Alphaproteobacteria</taxon>
        <taxon>Rhodothalassiales</taxon>
        <taxon>Rhodothalassiaceae</taxon>
        <taxon>Rhodothalassium</taxon>
    </lineage>
</organism>
<feature type="signal peptide" evidence="1">
    <location>
        <begin position="1"/>
        <end position="30"/>
    </location>
</feature>
<accession>A0A4R2PSB3</accession>
<proteinExistence type="predicted"/>
<evidence type="ECO:0000313" key="3">
    <source>
        <dbReference type="Proteomes" id="UP000295399"/>
    </source>
</evidence>
<keyword evidence="3" id="KW-1185">Reference proteome</keyword>
<dbReference type="EMBL" id="SLXO01000002">
    <property type="protein sequence ID" value="TCP37974.1"/>
    <property type="molecule type" value="Genomic_DNA"/>
</dbReference>
<dbReference type="AlphaFoldDB" id="A0A4R2PSB3"/>
<comment type="caution">
    <text evidence="2">The sequence shown here is derived from an EMBL/GenBank/DDBJ whole genome shotgun (WGS) entry which is preliminary data.</text>
</comment>
<reference evidence="2 3" key="1">
    <citation type="submission" date="2019-03" db="EMBL/GenBank/DDBJ databases">
        <title>Genomic Encyclopedia of Type Strains, Phase IV (KMG-IV): sequencing the most valuable type-strain genomes for metagenomic binning, comparative biology and taxonomic classification.</title>
        <authorList>
            <person name="Goeker M."/>
        </authorList>
    </citation>
    <scope>NUCLEOTIDE SEQUENCE [LARGE SCALE GENOMIC DNA]</scope>
    <source>
        <strain evidence="2 3">DSM 2132</strain>
    </source>
</reference>
<dbReference type="InParanoid" id="A0A4R2PSB3"/>
<dbReference type="InterPro" id="IPR026950">
    <property type="entry name" value="Caps_assemb_Wzi"/>
</dbReference>
<protein>
    <submittedName>
        <fullName evidence="2">Capsule assembly protein Wzi</fullName>
    </submittedName>
</protein>
<evidence type="ECO:0000256" key="1">
    <source>
        <dbReference type="SAM" id="SignalP"/>
    </source>
</evidence>
<dbReference type="Proteomes" id="UP000295399">
    <property type="component" value="Unassembled WGS sequence"/>
</dbReference>
<keyword evidence="1" id="KW-0732">Signal</keyword>
<dbReference type="OrthoDB" id="101884at2"/>
<dbReference type="RefSeq" id="WP_132707621.1">
    <property type="nucleotide sequence ID" value="NZ_JACIGF010000002.1"/>
</dbReference>
<feature type="chain" id="PRO_5020344866" evidence="1">
    <location>
        <begin position="31"/>
        <end position="529"/>
    </location>
</feature>
<sequence length="529" mass="58699">MTQASFARRLAACCLTALLFVAAAVPTADAASPWIDPGDRLLRRDIELLKAHGIVDGPIATWPLSWKQIQRSLSQAEERLDRPDVPAHVRMAVERVKLQMPQVQDYRSFDAIASAGFTNQQRLVRDFGGGARSDADLRVGIEGMAGRFFLRASAGYRTDNPTGRDWHFDDSVGAVALGNWLFYGGTVNQWYGPGMDSALVLSTNARPSPRVGFQRLDPKAIDLPVLRWLGPLQFTFSASRAEDDRDDFDHPLMFHTRLSIEPVDGFTLGLSRGLQLCGEGRRCSFSTIAKALGAITPFTDDLDNTGDVFDPDEPGNQIFGIDMAYADTWGDYDYKLYLESAAEDSAGPVMFGAATLTLGGHLSGYWTGRGLSWKLRGEVSETQTNRFFGIGKNDRFGVAYNNFVFTEGYTYRDRYMGPSIGGDGRLFTGELSVVDLDSRFYYLRYRHIVLNGTGLEPRTAGQEPLDRIQFANRLSRNPERINSIAAGVTLPPTQYGRLTLEARLFDDKPNTPGRSPIDGAFELRWTYGF</sequence>
<dbReference type="Pfam" id="PF14052">
    <property type="entry name" value="Caps_assemb_Wzi"/>
    <property type="match status" value="1"/>
</dbReference>
<dbReference type="InterPro" id="IPR038636">
    <property type="entry name" value="Wzi_sf"/>
</dbReference>
<dbReference type="Gene3D" id="2.40.160.130">
    <property type="entry name" value="Capsule assembly protein Wzi"/>
    <property type="match status" value="1"/>
</dbReference>
<name>A0A4R2PSB3_RHOSA</name>
<gene>
    <name evidence="2" type="ORF">EV659_102385</name>
</gene>
<evidence type="ECO:0000313" key="2">
    <source>
        <dbReference type="EMBL" id="TCP37974.1"/>
    </source>
</evidence>